<feature type="binding site" evidence="8">
    <location>
        <position position="144"/>
    </location>
    <ligand>
        <name>Fe cation</name>
        <dbReference type="ChEBI" id="CHEBI:24875"/>
        <note>catalytic</note>
    </ligand>
</feature>
<dbReference type="SUPFAM" id="SSF51182">
    <property type="entry name" value="RmlC-like cupins"/>
    <property type="match status" value="1"/>
</dbReference>
<name>A0AAD3HHV7_9CHLO</name>
<organism evidence="10 11">
    <name type="scientific">Astrephomene gubernaculifera</name>
    <dbReference type="NCBI Taxonomy" id="47775"/>
    <lineage>
        <taxon>Eukaryota</taxon>
        <taxon>Viridiplantae</taxon>
        <taxon>Chlorophyta</taxon>
        <taxon>core chlorophytes</taxon>
        <taxon>Chlorophyceae</taxon>
        <taxon>CS clade</taxon>
        <taxon>Chlamydomonadales</taxon>
        <taxon>Astrephomenaceae</taxon>
        <taxon>Astrephomene</taxon>
    </lineage>
</organism>
<gene>
    <name evidence="10" type="ORF">Agub_g1784</name>
</gene>
<dbReference type="InterPro" id="IPR010300">
    <property type="entry name" value="CDO_1"/>
</dbReference>
<dbReference type="EMBL" id="BMAR01000001">
    <property type="protein sequence ID" value="GFR41136.1"/>
    <property type="molecule type" value="Genomic_DNA"/>
</dbReference>
<dbReference type="GO" id="GO:0017172">
    <property type="term" value="F:cysteine dioxygenase activity"/>
    <property type="evidence" value="ECO:0007669"/>
    <property type="project" value="UniProtKB-UniRule"/>
</dbReference>
<dbReference type="Gene3D" id="2.60.120.10">
    <property type="entry name" value="Jelly Rolls"/>
    <property type="match status" value="1"/>
</dbReference>
<evidence type="ECO:0000313" key="11">
    <source>
        <dbReference type="Proteomes" id="UP001054857"/>
    </source>
</evidence>
<comment type="similarity">
    <text evidence="1 9">Belongs to the cysteine dioxygenase family.</text>
</comment>
<dbReference type="EC" id="1.13.11.20" evidence="2 9"/>
<dbReference type="Pfam" id="PF05995">
    <property type="entry name" value="CDO_I"/>
    <property type="match status" value="1"/>
</dbReference>
<comment type="cofactor">
    <cofactor evidence="9">
        <name>Fe cation</name>
        <dbReference type="ChEBI" id="CHEBI:24875"/>
    </cofactor>
    <text evidence="9">Binds 1 Fe cation per subunit.</text>
</comment>
<keyword evidence="5 9" id="KW-0560">Oxidoreductase</keyword>
<keyword evidence="7" id="KW-0883">Thioether bond</keyword>
<dbReference type="InterPro" id="IPR014710">
    <property type="entry name" value="RmlC-like_jellyroll"/>
</dbReference>
<evidence type="ECO:0000256" key="1">
    <source>
        <dbReference type="ARBA" id="ARBA00006622"/>
    </source>
</evidence>
<dbReference type="AlphaFoldDB" id="A0AAD3HHV7"/>
<dbReference type="PANTHER" id="PTHR12918:SF1">
    <property type="entry name" value="CYSTEINE DIOXYGENASE TYPE 1"/>
    <property type="match status" value="1"/>
</dbReference>
<evidence type="ECO:0000256" key="6">
    <source>
        <dbReference type="ARBA" id="ARBA00023004"/>
    </source>
</evidence>
<evidence type="ECO:0000256" key="4">
    <source>
        <dbReference type="ARBA" id="ARBA00022964"/>
    </source>
</evidence>
<accession>A0AAD3HHV7</accession>
<dbReference type="InterPro" id="IPR011051">
    <property type="entry name" value="RmlC_Cupin_sf"/>
</dbReference>
<reference evidence="10 11" key="1">
    <citation type="journal article" date="2021" name="Sci. Rep.">
        <title>Genome sequencing of the multicellular alga Astrephomene provides insights into convergent evolution of germ-soma differentiation.</title>
        <authorList>
            <person name="Yamashita S."/>
            <person name="Yamamoto K."/>
            <person name="Matsuzaki R."/>
            <person name="Suzuki S."/>
            <person name="Yamaguchi H."/>
            <person name="Hirooka S."/>
            <person name="Minakuchi Y."/>
            <person name="Miyagishima S."/>
            <person name="Kawachi M."/>
            <person name="Toyoda A."/>
            <person name="Nozaki H."/>
        </authorList>
    </citation>
    <scope>NUCLEOTIDE SEQUENCE [LARGE SCALE GENOMIC DNA]</scope>
    <source>
        <strain evidence="10 11">NIES-4017</strain>
    </source>
</reference>
<dbReference type="CDD" id="cd10548">
    <property type="entry name" value="cupin_CDO"/>
    <property type="match status" value="1"/>
</dbReference>
<dbReference type="Proteomes" id="UP001054857">
    <property type="component" value="Unassembled WGS sequence"/>
</dbReference>
<protein>
    <recommendedName>
        <fullName evidence="2 9">Cysteine dioxygenase</fullName>
        <ecNumber evidence="2 9">1.13.11.20</ecNumber>
    </recommendedName>
</protein>
<evidence type="ECO:0000256" key="5">
    <source>
        <dbReference type="ARBA" id="ARBA00023002"/>
    </source>
</evidence>
<feature type="binding site" evidence="8">
    <location>
        <position position="142"/>
    </location>
    <ligand>
        <name>Fe cation</name>
        <dbReference type="ChEBI" id="CHEBI:24875"/>
        <note>catalytic</note>
    </ligand>
</feature>
<evidence type="ECO:0000256" key="2">
    <source>
        <dbReference type="ARBA" id="ARBA00013133"/>
    </source>
</evidence>
<evidence type="ECO:0000256" key="3">
    <source>
        <dbReference type="ARBA" id="ARBA00022723"/>
    </source>
</evidence>
<sequence>MSCATAQSCEDAVVVVDRKVLHSAANPKCCCTQEDSSPAPAASPAAPEPMCMEQLLSQLQVAFEAEKAQGHVIDNNQDPESFRKLNNTVQGLLKAYTSCNSRDWQQYALFNDVHYVRNLVHANEDFELIVLCWKSGQVSRVHNHGSSHCWLAVLDGRMREAQYRRADGLPTGTNNPQEQAGSQVEVELTHSTDMQVGDVGYINDHLALHNVGCFTGPEELRTQQTADSGSEGQAGGWRLEGGVTLHLYSPPIRRVKIYEEGTVLERTPGYYSKGGVRL</sequence>
<dbReference type="GO" id="GO:0019448">
    <property type="term" value="P:L-cysteine catabolic process"/>
    <property type="evidence" value="ECO:0007669"/>
    <property type="project" value="TreeGrafter"/>
</dbReference>
<keyword evidence="6 8" id="KW-0408">Iron</keyword>
<dbReference type="PANTHER" id="PTHR12918">
    <property type="entry name" value="CYSTEINE DIOXYGENASE"/>
    <property type="match status" value="1"/>
</dbReference>
<keyword evidence="11" id="KW-1185">Reference proteome</keyword>
<evidence type="ECO:0000256" key="7">
    <source>
        <dbReference type="PIRSR" id="PIRSR610300-50"/>
    </source>
</evidence>
<keyword evidence="4 9" id="KW-0223">Dioxygenase</keyword>
<evidence type="ECO:0000256" key="8">
    <source>
        <dbReference type="PIRSR" id="PIRSR610300-51"/>
    </source>
</evidence>
<proteinExistence type="inferred from homology"/>
<dbReference type="GO" id="GO:0008198">
    <property type="term" value="F:ferrous iron binding"/>
    <property type="evidence" value="ECO:0007669"/>
    <property type="project" value="TreeGrafter"/>
</dbReference>
<evidence type="ECO:0000256" key="9">
    <source>
        <dbReference type="RuleBase" id="RU366010"/>
    </source>
</evidence>
<evidence type="ECO:0000313" key="10">
    <source>
        <dbReference type="EMBL" id="GFR41136.1"/>
    </source>
</evidence>
<feature type="binding site" evidence="8">
    <location>
        <position position="209"/>
    </location>
    <ligand>
        <name>Fe cation</name>
        <dbReference type="ChEBI" id="CHEBI:24875"/>
        <note>catalytic</note>
    </ligand>
</feature>
<comment type="caution">
    <text evidence="10">The sequence shown here is derived from an EMBL/GenBank/DDBJ whole genome shotgun (WGS) entry which is preliminary data.</text>
</comment>
<keyword evidence="3 8" id="KW-0479">Metal-binding</keyword>
<comment type="catalytic activity">
    <reaction evidence="9">
        <text>L-cysteine + O2 = 3-sulfino-L-alanine + H(+)</text>
        <dbReference type="Rhea" id="RHEA:20441"/>
        <dbReference type="ChEBI" id="CHEBI:15378"/>
        <dbReference type="ChEBI" id="CHEBI:15379"/>
        <dbReference type="ChEBI" id="CHEBI:35235"/>
        <dbReference type="ChEBI" id="CHEBI:61085"/>
        <dbReference type="EC" id="1.13.11.20"/>
    </reaction>
</comment>
<feature type="cross-link" description="3'-(S-cysteinyl)-tyrosine (Cys-Tyr)" evidence="7">
    <location>
        <begin position="149"/>
        <end position="248"/>
    </location>
</feature>